<dbReference type="Pfam" id="PF08044">
    <property type="entry name" value="DUF1707"/>
    <property type="match status" value="1"/>
</dbReference>
<evidence type="ECO:0000313" key="5">
    <source>
        <dbReference type="Proteomes" id="UP000598146"/>
    </source>
</evidence>
<dbReference type="AlphaFoldDB" id="A0A931FY94"/>
<evidence type="ECO:0000256" key="1">
    <source>
        <dbReference type="SAM" id="MobiDB-lite"/>
    </source>
</evidence>
<protein>
    <submittedName>
        <fullName evidence="4">DUF1707 domain-containing protein</fullName>
    </submittedName>
</protein>
<dbReference type="EMBL" id="JADQTO010000007">
    <property type="protein sequence ID" value="MBG0563340.1"/>
    <property type="molecule type" value="Genomic_DNA"/>
</dbReference>
<name>A0A931FY94_9ACTN</name>
<feature type="transmembrane region" description="Helical" evidence="2">
    <location>
        <begin position="86"/>
        <end position="106"/>
    </location>
</feature>
<organism evidence="4 5">
    <name type="scientific">Actinoplanes aureus</name>
    <dbReference type="NCBI Taxonomy" id="2792083"/>
    <lineage>
        <taxon>Bacteria</taxon>
        <taxon>Bacillati</taxon>
        <taxon>Actinomycetota</taxon>
        <taxon>Actinomycetes</taxon>
        <taxon>Micromonosporales</taxon>
        <taxon>Micromonosporaceae</taxon>
        <taxon>Actinoplanes</taxon>
    </lineage>
</organism>
<feature type="region of interest" description="Disordered" evidence="1">
    <location>
        <begin position="62"/>
        <end position="81"/>
    </location>
</feature>
<evidence type="ECO:0000313" key="4">
    <source>
        <dbReference type="EMBL" id="MBG0563340.1"/>
    </source>
</evidence>
<dbReference type="PANTHER" id="PTHR40763">
    <property type="entry name" value="MEMBRANE PROTEIN-RELATED"/>
    <property type="match status" value="1"/>
</dbReference>
<reference evidence="4" key="1">
    <citation type="submission" date="2020-11" db="EMBL/GenBank/DDBJ databases">
        <title>Isolation and identification of active actinomycetes.</title>
        <authorList>
            <person name="Sun X."/>
        </authorList>
    </citation>
    <scope>NUCLEOTIDE SEQUENCE</scope>
    <source>
        <strain evidence="4">NEAU-A11</strain>
    </source>
</reference>
<feature type="domain" description="DUF1707" evidence="3">
    <location>
        <begin position="1"/>
        <end position="53"/>
    </location>
</feature>
<proteinExistence type="predicted"/>
<comment type="caution">
    <text evidence="4">The sequence shown here is derived from an EMBL/GenBank/DDBJ whole genome shotgun (WGS) entry which is preliminary data.</text>
</comment>
<gene>
    <name evidence="4" type="ORF">I4J89_17970</name>
</gene>
<feature type="transmembrane region" description="Helical" evidence="2">
    <location>
        <begin position="112"/>
        <end position="130"/>
    </location>
</feature>
<dbReference type="InterPro" id="IPR012551">
    <property type="entry name" value="DUF1707_SHOCT-like"/>
</dbReference>
<keyword evidence="5" id="KW-1185">Reference proteome</keyword>
<evidence type="ECO:0000259" key="3">
    <source>
        <dbReference type="Pfam" id="PF08044"/>
    </source>
</evidence>
<keyword evidence="2" id="KW-0812">Transmembrane</keyword>
<dbReference type="Proteomes" id="UP000598146">
    <property type="component" value="Unassembled WGS sequence"/>
</dbReference>
<keyword evidence="2" id="KW-1133">Transmembrane helix</keyword>
<dbReference type="PANTHER" id="PTHR40763:SF4">
    <property type="entry name" value="DUF1707 DOMAIN-CONTAINING PROTEIN"/>
    <property type="match status" value="1"/>
</dbReference>
<keyword evidence="2" id="KW-0472">Membrane</keyword>
<evidence type="ECO:0000256" key="2">
    <source>
        <dbReference type="SAM" id="Phobius"/>
    </source>
</evidence>
<sequence>MRAGDSDRQDVADKLKIALNEGRLDLNEYDERVQKAYAARTYGDLDGLLDDLPGTIPVQRAQVQPHHPPTPVQQPHAVSRGGRPGVAPAFGAFLLCTLIWAITSWTSGEAHYFWPAWVLIPVVIALLAHFSDKGKRHQ</sequence>
<accession>A0A931FY94</accession>